<accession>A0A6A4V780</accession>
<proteinExistence type="predicted"/>
<keyword evidence="2" id="KW-0732">Signal</keyword>
<feature type="transmembrane region" description="Helical" evidence="1">
    <location>
        <begin position="178"/>
        <end position="197"/>
    </location>
</feature>
<dbReference type="OrthoDB" id="6356022at2759"/>
<feature type="signal peptide" evidence="2">
    <location>
        <begin position="1"/>
        <end position="28"/>
    </location>
</feature>
<evidence type="ECO:0000256" key="1">
    <source>
        <dbReference type="SAM" id="Phobius"/>
    </source>
</evidence>
<keyword evidence="1" id="KW-0472">Membrane</keyword>
<dbReference type="Proteomes" id="UP000440578">
    <property type="component" value="Unassembled WGS sequence"/>
</dbReference>
<comment type="caution">
    <text evidence="3">The sequence shown here is derived from an EMBL/GenBank/DDBJ whole genome shotgun (WGS) entry which is preliminary data.</text>
</comment>
<gene>
    <name evidence="3" type="ORF">FJT64_014508</name>
</gene>
<evidence type="ECO:0000313" key="3">
    <source>
        <dbReference type="EMBL" id="KAF0287030.1"/>
    </source>
</evidence>
<feature type="chain" id="PRO_5025450003" evidence="2">
    <location>
        <begin position="29"/>
        <end position="310"/>
    </location>
</feature>
<dbReference type="AlphaFoldDB" id="A0A6A4V780"/>
<reference evidence="3 4" key="1">
    <citation type="submission" date="2019-07" db="EMBL/GenBank/DDBJ databases">
        <title>Draft genome assembly of a fouling barnacle, Amphibalanus amphitrite (Darwin, 1854): The first reference genome for Thecostraca.</title>
        <authorList>
            <person name="Kim W."/>
        </authorList>
    </citation>
    <scope>NUCLEOTIDE SEQUENCE [LARGE SCALE GENOMIC DNA]</scope>
    <source>
        <strain evidence="3">SNU_AA5</strain>
        <tissue evidence="3">Soma without cirri and trophi</tissue>
    </source>
</reference>
<evidence type="ECO:0000313" key="4">
    <source>
        <dbReference type="Proteomes" id="UP000440578"/>
    </source>
</evidence>
<sequence>MSWLLRNVTTLALCLPLLLLVLAHCCRASDPFAMFEFELTPEGGKDCCAEADRCHRLLDALGPLRARWATRARPPSRHQLNSAFMQRHVKRTLKLLRIHEDVQPAERETFQLRGRISEVQVLRLRQFLAGSDHISLVETDAILEDIFADSEFESLLTEGQPRWLRQLRQLIPDVSTELIPLLLTILLGSWLLVALLFGKSWTFVKTEDKCREYYMRLHVDPFSEVSPVSRDDSEALHVTVEPGQERVYLVVTASGEVQPVGAESRRRTVVQRAGPERVGWLAWTGRGLYPTETTARPASSHILTVNHVTV</sequence>
<dbReference type="EMBL" id="VIIS01002216">
    <property type="protein sequence ID" value="KAF0287030.1"/>
    <property type="molecule type" value="Genomic_DNA"/>
</dbReference>
<keyword evidence="1" id="KW-0812">Transmembrane</keyword>
<keyword evidence="4" id="KW-1185">Reference proteome</keyword>
<organism evidence="3 4">
    <name type="scientific">Amphibalanus amphitrite</name>
    <name type="common">Striped barnacle</name>
    <name type="synonym">Balanus amphitrite</name>
    <dbReference type="NCBI Taxonomy" id="1232801"/>
    <lineage>
        <taxon>Eukaryota</taxon>
        <taxon>Metazoa</taxon>
        <taxon>Ecdysozoa</taxon>
        <taxon>Arthropoda</taxon>
        <taxon>Crustacea</taxon>
        <taxon>Multicrustacea</taxon>
        <taxon>Cirripedia</taxon>
        <taxon>Thoracica</taxon>
        <taxon>Thoracicalcarea</taxon>
        <taxon>Balanomorpha</taxon>
        <taxon>Balanoidea</taxon>
        <taxon>Balanidae</taxon>
        <taxon>Amphibalaninae</taxon>
        <taxon>Amphibalanus</taxon>
    </lineage>
</organism>
<protein>
    <submittedName>
        <fullName evidence="3">Uncharacterized protein</fullName>
    </submittedName>
</protein>
<evidence type="ECO:0000256" key="2">
    <source>
        <dbReference type="SAM" id="SignalP"/>
    </source>
</evidence>
<keyword evidence="1" id="KW-1133">Transmembrane helix</keyword>
<name>A0A6A4V780_AMPAM</name>